<dbReference type="Gene3D" id="3.40.50.880">
    <property type="match status" value="1"/>
</dbReference>
<organism evidence="10 11">
    <name type="scientific">Lentzea miocenica</name>
    <dbReference type="NCBI Taxonomy" id="3095431"/>
    <lineage>
        <taxon>Bacteria</taxon>
        <taxon>Bacillati</taxon>
        <taxon>Actinomycetota</taxon>
        <taxon>Actinomycetes</taxon>
        <taxon>Pseudonocardiales</taxon>
        <taxon>Pseudonocardiaceae</taxon>
        <taxon>Lentzea</taxon>
    </lineage>
</organism>
<comment type="similarity">
    <text evidence="2 6">Belongs to the glycosyl hydrolase 42 family.</text>
</comment>
<dbReference type="Gene3D" id="2.60.40.1180">
    <property type="entry name" value="Golgi alpha-mannosidase II"/>
    <property type="match status" value="1"/>
</dbReference>
<evidence type="ECO:0000256" key="1">
    <source>
        <dbReference type="ARBA" id="ARBA00001412"/>
    </source>
</evidence>
<evidence type="ECO:0000256" key="3">
    <source>
        <dbReference type="ARBA" id="ARBA00012756"/>
    </source>
</evidence>
<comment type="catalytic activity">
    <reaction evidence="1 6">
        <text>Hydrolysis of terminal non-reducing beta-D-galactose residues in beta-D-galactosides.</text>
        <dbReference type="EC" id="3.2.1.23"/>
    </reaction>
</comment>
<dbReference type="PANTHER" id="PTHR36447">
    <property type="entry name" value="BETA-GALACTOSIDASE GANA"/>
    <property type="match status" value="1"/>
</dbReference>
<feature type="domain" description="Beta-galactosidase C-terminal" evidence="9">
    <location>
        <begin position="607"/>
        <end position="660"/>
    </location>
</feature>
<dbReference type="SUPFAM" id="SSF51445">
    <property type="entry name" value="(Trans)glycosidases"/>
    <property type="match status" value="1"/>
</dbReference>
<evidence type="ECO:0000313" key="11">
    <source>
        <dbReference type="Proteomes" id="UP001285521"/>
    </source>
</evidence>
<protein>
    <recommendedName>
        <fullName evidence="3 6">Beta-galactosidase</fullName>
        <shortName evidence="6">Beta-gal</shortName>
        <ecNumber evidence="3 6">3.2.1.23</ecNumber>
    </recommendedName>
</protein>
<dbReference type="InterPro" id="IPR029062">
    <property type="entry name" value="Class_I_gatase-like"/>
</dbReference>
<keyword evidence="4 6" id="KW-0378">Hydrolase</keyword>
<name>A0ABU4TB04_9PSEU</name>
<dbReference type="InterPro" id="IPR003476">
    <property type="entry name" value="Glyco_hydro_42"/>
</dbReference>
<keyword evidence="5 6" id="KW-0326">Glycosidase</keyword>
<dbReference type="EC" id="3.2.1.23" evidence="3 6"/>
<dbReference type="EMBL" id="JAXAVW010000033">
    <property type="protein sequence ID" value="MDX8035336.1"/>
    <property type="molecule type" value="Genomic_DNA"/>
</dbReference>
<evidence type="ECO:0000256" key="5">
    <source>
        <dbReference type="ARBA" id="ARBA00023295"/>
    </source>
</evidence>
<dbReference type="InterPro" id="IPR013529">
    <property type="entry name" value="Glyco_hydro_42_N"/>
</dbReference>
<evidence type="ECO:0000256" key="4">
    <source>
        <dbReference type="ARBA" id="ARBA00022801"/>
    </source>
</evidence>
<dbReference type="InterPro" id="IPR013738">
    <property type="entry name" value="Beta_galactosidase_Trimer"/>
</dbReference>
<dbReference type="Proteomes" id="UP001285521">
    <property type="component" value="Unassembled WGS sequence"/>
</dbReference>
<dbReference type="Pfam" id="PF02449">
    <property type="entry name" value="Glyco_hydro_42"/>
    <property type="match status" value="1"/>
</dbReference>
<dbReference type="RefSeq" id="WP_319970358.1">
    <property type="nucleotide sequence ID" value="NZ_JAXAVW010000033.1"/>
</dbReference>
<dbReference type="PANTHER" id="PTHR36447:SF1">
    <property type="entry name" value="BETA-GALACTOSIDASE GANA"/>
    <property type="match status" value="1"/>
</dbReference>
<evidence type="ECO:0000256" key="2">
    <source>
        <dbReference type="ARBA" id="ARBA00005940"/>
    </source>
</evidence>
<comment type="caution">
    <text evidence="10">The sequence shown here is derived from an EMBL/GenBank/DDBJ whole genome shotgun (WGS) entry which is preliminary data.</text>
</comment>
<dbReference type="InterPro" id="IPR017853">
    <property type="entry name" value="GH"/>
</dbReference>
<dbReference type="Gene3D" id="3.20.20.80">
    <property type="entry name" value="Glycosidases"/>
    <property type="match status" value="1"/>
</dbReference>
<dbReference type="InterPro" id="IPR013739">
    <property type="entry name" value="Beta_galactosidase_C"/>
</dbReference>
<evidence type="ECO:0000259" key="8">
    <source>
        <dbReference type="Pfam" id="PF08532"/>
    </source>
</evidence>
<evidence type="ECO:0000256" key="6">
    <source>
        <dbReference type="PIRNR" id="PIRNR001084"/>
    </source>
</evidence>
<dbReference type="Pfam" id="PF08533">
    <property type="entry name" value="Glyco_hydro_42C"/>
    <property type="match status" value="1"/>
</dbReference>
<feature type="domain" description="Glycoside hydrolase family 42 N-terminal" evidence="7">
    <location>
        <begin position="18"/>
        <end position="384"/>
    </location>
</feature>
<sequence>MTTRRLVERLQGLAFGGDYNPEQWDEPVWKEDDELMRRAGVNLATVGVFSWALLEPEEGRYDFGWLDAHLDRLHANGVAVDLATPTASPPPWFTLAHPDALPVTPGGTRLVHGSRDTYCLSAPAYREAARRIASALAERYGDHPALALWHVHNEYVTLCWCEHTAAAFRVWLQARHGSLDALNEAWGTAFWGQRYGSWEQVLPPRATQWHRNPGLTLDFSRFFSDEVIAAYAEQRDAIRAHSDRPVTTNMMQPGYQNVDLWALGREVDLVAIDHYPDRQGLGAAADVAFAADRARSLAGGAPWLLMEQGTSTVYAGDRTLAKEPGDILRHSLGHIARGSEGALFFQWRQSKAGAEQWHSGMVPHAGPDSRVFAEVTETGAAVARLAELAGSTVTAQVAVLHDSDAWWAMNSDGLPSSELDYHSALRGAHRALWDAGVVTDFAHPEVDLSRYRLVLAPALFLLSDTGAANLRRYVADGGTLLFQHFGGVVDDRVHARLGGYPAAPLREALGIRVEEYRPLGRDERITLSDGSHGTAWSESVRAVGAETVVAYTHGMLAGSPALTRYGYGGGEGWYLSTRLDDADYAALVARLLDAAGVGPVLPGLPSGVEAVTRHGEDGRRWHVVLNHSAEPVSLSGNAHDLLTGGPVEDLPPGGCAVLREGPAR</sequence>
<feature type="domain" description="Beta-galactosidase trimerisation" evidence="8">
    <location>
        <begin position="395"/>
        <end position="597"/>
    </location>
</feature>
<evidence type="ECO:0000259" key="7">
    <source>
        <dbReference type="Pfam" id="PF02449"/>
    </source>
</evidence>
<evidence type="ECO:0000313" key="10">
    <source>
        <dbReference type="EMBL" id="MDX8035336.1"/>
    </source>
</evidence>
<dbReference type="InterPro" id="IPR013780">
    <property type="entry name" value="Glyco_hydro_b"/>
</dbReference>
<evidence type="ECO:0000259" key="9">
    <source>
        <dbReference type="Pfam" id="PF08533"/>
    </source>
</evidence>
<dbReference type="CDD" id="cd03143">
    <property type="entry name" value="A4_beta-galactosidase_middle_domain"/>
    <property type="match status" value="1"/>
</dbReference>
<keyword evidence="11" id="KW-1185">Reference proteome</keyword>
<accession>A0ABU4TB04</accession>
<gene>
    <name evidence="10" type="ORF">SK803_34435</name>
</gene>
<dbReference type="PIRSF" id="PIRSF001084">
    <property type="entry name" value="B-galactosidase"/>
    <property type="match status" value="1"/>
</dbReference>
<dbReference type="SUPFAM" id="SSF52317">
    <property type="entry name" value="Class I glutamine amidotransferase-like"/>
    <property type="match status" value="1"/>
</dbReference>
<reference evidence="10 11" key="1">
    <citation type="submission" date="2023-11" db="EMBL/GenBank/DDBJ databases">
        <title>Lentzea sokolovensis, sp. nov., Lentzea kristufkii, sp. nov., and Lentzea miocenensis, sp. nov., rare actinobacteria from Sokolov Coal Basin, Miocene lacustrine sediment, Czech Republic.</title>
        <authorList>
            <person name="Lara A."/>
            <person name="Kotroba L."/>
            <person name="Nouioui I."/>
            <person name="Neumann-Schaal M."/>
            <person name="Mast Y."/>
            <person name="Chronakova A."/>
        </authorList>
    </citation>
    <scope>NUCLEOTIDE SEQUENCE [LARGE SCALE GENOMIC DNA]</scope>
    <source>
        <strain evidence="10 11">BCCO 10_0856</strain>
    </source>
</reference>
<proteinExistence type="inferred from homology"/>
<dbReference type="Pfam" id="PF08532">
    <property type="entry name" value="Glyco_hydro_42M"/>
    <property type="match status" value="1"/>
</dbReference>